<reference evidence="2 3" key="1">
    <citation type="submission" date="2020-12" db="EMBL/GenBank/DDBJ databases">
        <title>YIM B01967 draft genome.</title>
        <authorList>
            <person name="Yan X."/>
        </authorList>
    </citation>
    <scope>NUCLEOTIDE SEQUENCE [LARGE SCALE GENOMIC DNA]</scope>
    <source>
        <strain evidence="2 3">YIM B01967</strain>
    </source>
</reference>
<dbReference type="EMBL" id="JAEOAH010000079">
    <property type="protein sequence ID" value="MBK3497433.1"/>
    <property type="molecule type" value="Genomic_DNA"/>
</dbReference>
<proteinExistence type="predicted"/>
<name>A0ABS1HEL5_9BACL</name>
<dbReference type="Proteomes" id="UP000618943">
    <property type="component" value="Unassembled WGS sequence"/>
</dbReference>
<sequence length="352" mass="41529">MGKEKPTQSLLSNPSDNSEIFIEEIKVKSTPLPKLLSSKNKKDFKLTTNNEIIPSQPEYFSYFDKDEQLLLTKIYNSLKVNKTLSSKPHKEIARYRQKEKGRIPYYGREAKMKINSSSGVINPETLSFIDSLFKALESAGVKISITHEETQVLYKSYIFTLHFRLPSNKVILSPDDDRYSPYKTFEYISTGKLNVEVGYRLEWLRWNKNEKLIKQTKTDTYDDLLKKVFLYIFSLPKKIDEEVKIHHIEEEKKRQEEEQKVILKKQHDNEYKLTEELLKKSMHHFYSQLVKNYIVAELDETTNEYNWAMNKSNWIKDSDKYPDSILSTKDKEKLIDFKFPKGFSTWRIGVTG</sequence>
<evidence type="ECO:0000313" key="3">
    <source>
        <dbReference type="Proteomes" id="UP000618943"/>
    </source>
</evidence>
<protein>
    <submittedName>
        <fullName evidence="2">Uncharacterized protein</fullName>
    </submittedName>
</protein>
<evidence type="ECO:0000256" key="1">
    <source>
        <dbReference type="SAM" id="Coils"/>
    </source>
</evidence>
<dbReference type="RefSeq" id="WP_200750701.1">
    <property type="nucleotide sequence ID" value="NZ_JAEOAH010000079.1"/>
</dbReference>
<comment type="caution">
    <text evidence="2">The sequence shown here is derived from an EMBL/GenBank/DDBJ whole genome shotgun (WGS) entry which is preliminary data.</text>
</comment>
<keyword evidence="1" id="KW-0175">Coiled coil</keyword>
<organism evidence="2 3">
    <name type="scientific">Viridibacillus soli</name>
    <dbReference type="NCBI Taxonomy" id="2798301"/>
    <lineage>
        <taxon>Bacteria</taxon>
        <taxon>Bacillati</taxon>
        <taxon>Bacillota</taxon>
        <taxon>Bacilli</taxon>
        <taxon>Bacillales</taxon>
        <taxon>Caryophanaceae</taxon>
        <taxon>Viridibacillus</taxon>
    </lineage>
</organism>
<feature type="coiled-coil region" evidence="1">
    <location>
        <begin position="238"/>
        <end position="265"/>
    </location>
</feature>
<keyword evidence="3" id="KW-1185">Reference proteome</keyword>
<accession>A0ABS1HEL5</accession>
<evidence type="ECO:0000313" key="2">
    <source>
        <dbReference type="EMBL" id="MBK3497433.1"/>
    </source>
</evidence>
<gene>
    <name evidence="2" type="ORF">JFL43_22015</name>
</gene>